<name>A0A6A5SU20_9PLEO</name>
<sequence>TDSDCREDCQAGTCFSGACEGFPDQYAMDGKCGIQHNGLLCGGKWGTCCDITGKCGTGESFCGTGKCQNGNCSVSPDGSCGGTSKFVCKGSTLGDCCSSAGFCGSTTGHCQAGCQTSFGTCTKTGLSPDGTCGGANKYQCKGSGYGDCCSPSVYCGSTTGHCNAGCQAEFGTCTSTNISPDGTCGGTKGYLCKVSTFGDCCGQSGYCGSTTGHCTAGCQTAFGTCTSTDLSPDGTYGGTKKYKCQGSSYGDCCSPSGYCGKSLDHCGAGCQSGFGTCSTVVTSSKAPIPTGVSTDGTCGGTKGLKCQGSTFGNCCSVTGICGSTVNHCAQGCQKSFSSACLTTNIYSLDGACGASKGFTCVGGPFNTQCCSSGGLCGTTDDHCKTGWYVVFIPTFLAFVDHFAARKTMEHVSKLATMATCHIGDVVGSIVRFYVAYCHRFCITSGVGLDSRCIKPAKLTI</sequence>
<comment type="cofactor">
    <cofactor evidence="1">
        <name>Co(2+)</name>
        <dbReference type="ChEBI" id="CHEBI:48828"/>
    </cofactor>
</comment>
<dbReference type="SMART" id="SM00270">
    <property type="entry name" value="ChtBD1"/>
    <property type="match status" value="6"/>
</dbReference>
<dbReference type="InterPro" id="IPR001002">
    <property type="entry name" value="Chitin-bd_1"/>
</dbReference>
<evidence type="ECO:0000256" key="5">
    <source>
        <dbReference type="ARBA" id="ARBA00022801"/>
    </source>
</evidence>
<evidence type="ECO:0000256" key="6">
    <source>
        <dbReference type="ARBA" id="ARBA00023277"/>
    </source>
</evidence>
<evidence type="ECO:0000259" key="9">
    <source>
        <dbReference type="PROSITE" id="PS50941"/>
    </source>
</evidence>
<feature type="disulfide bond" evidence="8">
    <location>
        <begin position="200"/>
        <end position="214"/>
    </location>
</feature>
<evidence type="ECO:0000256" key="3">
    <source>
        <dbReference type="ARBA" id="ARBA00022723"/>
    </source>
</evidence>
<accession>A0A6A5SU20</accession>
<feature type="domain" description="Chitin-binding type-1" evidence="9">
    <location>
        <begin position="29"/>
        <end position="74"/>
    </location>
</feature>
<feature type="domain" description="Chitin-binding type-1" evidence="9">
    <location>
        <begin position="77"/>
        <end position="123"/>
    </location>
</feature>
<dbReference type="Gene3D" id="3.30.60.10">
    <property type="entry name" value="Endochitinase-like"/>
    <property type="match status" value="6"/>
</dbReference>
<dbReference type="InterPro" id="IPR036861">
    <property type="entry name" value="Endochitinase-like_sf"/>
</dbReference>
<dbReference type="GO" id="GO:0016787">
    <property type="term" value="F:hydrolase activity"/>
    <property type="evidence" value="ECO:0007669"/>
    <property type="project" value="UniProtKB-KW"/>
</dbReference>
<evidence type="ECO:0000256" key="2">
    <source>
        <dbReference type="ARBA" id="ARBA00022669"/>
    </source>
</evidence>
<gene>
    <name evidence="10" type="ORF">EJ02DRAFT_484909</name>
</gene>
<dbReference type="PANTHER" id="PTHR46471:SF2">
    <property type="entry name" value="CHITIN DEACETYLASE-RELATED"/>
    <property type="match status" value="1"/>
</dbReference>
<protein>
    <recommendedName>
        <fullName evidence="9">Chitin-binding type-1 domain-containing protein</fullName>
    </recommendedName>
</protein>
<feature type="disulfide bond" evidence="8">
    <location>
        <begin position="314"/>
        <end position="328"/>
    </location>
</feature>
<feature type="disulfide bond" evidence="8">
    <location>
        <begin position="252"/>
        <end position="266"/>
    </location>
</feature>
<dbReference type="OrthoDB" id="1193027at2759"/>
<evidence type="ECO:0000256" key="7">
    <source>
        <dbReference type="ARBA" id="ARBA00023285"/>
    </source>
</evidence>
<dbReference type="PANTHER" id="PTHR46471">
    <property type="entry name" value="CHITIN DEACETYLASE"/>
    <property type="match status" value="1"/>
</dbReference>
<proteinExistence type="predicted"/>
<feature type="disulfide bond" evidence="8">
    <location>
        <begin position="48"/>
        <end position="62"/>
    </location>
</feature>
<dbReference type="SUPFAM" id="SSF57016">
    <property type="entry name" value="Plant lectins/antimicrobial peptides"/>
    <property type="match status" value="5"/>
</dbReference>
<reference evidence="10" key="1">
    <citation type="journal article" date="2020" name="Stud. Mycol.">
        <title>101 Dothideomycetes genomes: a test case for predicting lifestyles and emergence of pathogens.</title>
        <authorList>
            <person name="Haridas S."/>
            <person name="Albert R."/>
            <person name="Binder M."/>
            <person name="Bloem J."/>
            <person name="Labutti K."/>
            <person name="Salamov A."/>
            <person name="Andreopoulos B."/>
            <person name="Baker S."/>
            <person name="Barry K."/>
            <person name="Bills G."/>
            <person name="Bluhm B."/>
            <person name="Cannon C."/>
            <person name="Castanera R."/>
            <person name="Culley D."/>
            <person name="Daum C."/>
            <person name="Ezra D."/>
            <person name="Gonzalez J."/>
            <person name="Henrissat B."/>
            <person name="Kuo A."/>
            <person name="Liang C."/>
            <person name="Lipzen A."/>
            <person name="Lutzoni F."/>
            <person name="Magnuson J."/>
            <person name="Mondo S."/>
            <person name="Nolan M."/>
            <person name="Ohm R."/>
            <person name="Pangilinan J."/>
            <person name="Park H.-J."/>
            <person name="Ramirez L."/>
            <person name="Alfaro M."/>
            <person name="Sun H."/>
            <person name="Tritt A."/>
            <person name="Yoshinaga Y."/>
            <person name="Zwiers L.-H."/>
            <person name="Turgeon B."/>
            <person name="Goodwin S."/>
            <person name="Spatafora J."/>
            <person name="Crous P."/>
            <person name="Grigoriev I."/>
        </authorList>
    </citation>
    <scope>NUCLEOTIDE SEQUENCE</scope>
    <source>
        <strain evidence="10">CBS 161.51</strain>
    </source>
</reference>
<feature type="domain" description="Chitin-binding type-1" evidence="9">
    <location>
        <begin position="295"/>
        <end position="342"/>
    </location>
</feature>
<organism evidence="10 11">
    <name type="scientific">Clathrospora elynae</name>
    <dbReference type="NCBI Taxonomy" id="706981"/>
    <lineage>
        <taxon>Eukaryota</taxon>
        <taxon>Fungi</taxon>
        <taxon>Dikarya</taxon>
        <taxon>Ascomycota</taxon>
        <taxon>Pezizomycotina</taxon>
        <taxon>Dothideomycetes</taxon>
        <taxon>Pleosporomycetidae</taxon>
        <taxon>Pleosporales</taxon>
        <taxon>Diademaceae</taxon>
        <taxon>Clathrospora</taxon>
    </lineage>
</organism>
<keyword evidence="11" id="KW-1185">Reference proteome</keyword>
<evidence type="ECO:0000313" key="10">
    <source>
        <dbReference type="EMBL" id="KAF1943673.1"/>
    </source>
</evidence>
<dbReference type="AlphaFoldDB" id="A0A6A5SU20"/>
<keyword evidence="7" id="KW-0170">Cobalt</keyword>
<feature type="domain" description="Chitin-binding type-1" evidence="9">
    <location>
        <begin position="244"/>
        <end position="279"/>
    </location>
</feature>
<feature type="domain" description="Chitin-binding type-1" evidence="9">
    <location>
        <begin position="181"/>
        <end position="227"/>
    </location>
</feature>
<keyword evidence="6" id="KW-0119">Carbohydrate metabolism</keyword>
<dbReference type="GO" id="GO:0008061">
    <property type="term" value="F:chitin binding"/>
    <property type="evidence" value="ECO:0007669"/>
    <property type="project" value="UniProtKB-UniRule"/>
</dbReference>
<keyword evidence="5" id="KW-0378">Hydrolase</keyword>
<dbReference type="GO" id="GO:0046872">
    <property type="term" value="F:metal ion binding"/>
    <property type="evidence" value="ECO:0007669"/>
    <property type="project" value="UniProtKB-KW"/>
</dbReference>
<feature type="disulfide bond" evidence="8">
    <location>
        <begin position="96"/>
        <end position="110"/>
    </location>
</feature>
<feature type="disulfide bond" evidence="8">
    <location>
        <begin position="148"/>
        <end position="162"/>
    </location>
</feature>
<comment type="caution">
    <text evidence="8">Lacks conserved residue(s) required for the propagation of feature annotation.</text>
</comment>
<feature type="domain" description="Chitin-binding type-1" evidence="9">
    <location>
        <begin position="129"/>
        <end position="175"/>
    </location>
</feature>
<keyword evidence="3" id="KW-0479">Metal-binding</keyword>
<dbReference type="EMBL" id="ML976023">
    <property type="protein sequence ID" value="KAF1943673.1"/>
    <property type="molecule type" value="Genomic_DNA"/>
</dbReference>
<evidence type="ECO:0000256" key="8">
    <source>
        <dbReference type="PROSITE-ProRule" id="PRU00261"/>
    </source>
</evidence>
<evidence type="ECO:0000313" key="11">
    <source>
        <dbReference type="Proteomes" id="UP000800038"/>
    </source>
</evidence>
<keyword evidence="4" id="KW-0732">Signal</keyword>
<evidence type="ECO:0000256" key="4">
    <source>
        <dbReference type="ARBA" id="ARBA00022729"/>
    </source>
</evidence>
<dbReference type="PROSITE" id="PS50941">
    <property type="entry name" value="CHIT_BIND_I_2"/>
    <property type="match status" value="6"/>
</dbReference>
<keyword evidence="8" id="KW-1015">Disulfide bond</keyword>
<evidence type="ECO:0000256" key="1">
    <source>
        <dbReference type="ARBA" id="ARBA00001941"/>
    </source>
</evidence>
<dbReference type="Proteomes" id="UP000800038">
    <property type="component" value="Unassembled WGS sequence"/>
</dbReference>
<keyword evidence="2 8" id="KW-0147">Chitin-binding</keyword>
<feature type="non-terminal residue" evidence="10">
    <location>
        <position position="1"/>
    </location>
</feature>